<proteinExistence type="predicted"/>
<dbReference type="AlphaFoldDB" id="A0AAV2E6I9"/>
<feature type="compositionally biased region" description="Basic and acidic residues" evidence="1">
    <location>
        <begin position="56"/>
        <end position="68"/>
    </location>
</feature>
<dbReference type="EMBL" id="OZ034817">
    <property type="protein sequence ID" value="CAL1381402.1"/>
    <property type="molecule type" value="Genomic_DNA"/>
</dbReference>
<feature type="region of interest" description="Disordered" evidence="1">
    <location>
        <begin position="1"/>
        <end position="22"/>
    </location>
</feature>
<accession>A0AAV2E6I9</accession>
<feature type="compositionally biased region" description="Polar residues" evidence="1">
    <location>
        <begin position="46"/>
        <end position="55"/>
    </location>
</feature>
<organism evidence="2 3">
    <name type="scientific">Linum trigynum</name>
    <dbReference type="NCBI Taxonomy" id="586398"/>
    <lineage>
        <taxon>Eukaryota</taxon>
        <taxon>Viridiplantae</taxon>
        <taxon>Streptophyta</taxon>
        <taxon>Embryophyta</taxon>
        <taxon>Tracheophyta</taxon>
        <taxon>Spermatophyta</taxon>
        <taxon>Magnoliopsida</taxon>
        <taxon>eudicotyledons</taxon>
        <taxon>Gunneridae</taxon>
        <taxon>Pentapetalae</taxon>
        <taxon>rosids</taxon>
        <taxon>fabids</taxon>
        <taxon>Malpighiales</taxon>
        <taxon>Linaceae</taxon>
        <taxon>Linum</taxon>
    </lineage>
</organism>
<feature type="region of interest" description="Disordered" evidence="1">
    <location>
        <begin position="38"/>
        <end position="100"/>
    </location>
</feature>
<evidence type="ECO:0000256" key="1">
    <source>
        <dbReference type="SAM" id="MobiDB-lite"/>
    </source>
</evidence>
<evidence type="ECO:0000313" key="2">
    <source>
        <dbReference type="EMBL" id="CAL1381402.1"/>
    </source>
</evidence>
<sequence>MAAASSGRRAQPGVALDMGHQPSKLHLGMTSHLGRLCISAPPDGLPTNSLVNSQQQDERMAEQHEPNAKRARLGPKGNEASSNEKLEVETTGPYWSQSDP</sequence>
<dbReference type="Proteomes" id="UP001497516">
    <property type="component" value="Chromosome 4"/>
</dbReference>
<reference evidence="2 3" key="1">
    <citation type="submission" date="2024-04" db="EMBL/GenBank/DDBJ databases">
        <authorList>
            <person name="Fracassetti M."/>
        </authorList>
    </citation>
    <scope>NUCLEOTIDE SEQUENCE [LARGE SCALE GENOMIC DNA]</scope>
</reference>
<evidence type="ECO:0000313" key="3">
    <source>
        <dbReference type="Proteomes" id="UP001497516"/>
    </source>
</evidence>
<keyword evidence="3" id="KW-1185">Reference proteome</keyword>
<name>A0AAV2E6I9_9ROSI</name>
<protein>
    <submittedName>
        <fullName evidence="2">Uncharacterized protein</fullName>
    </submittedName>
</protein>
<gene>
    <name evidence="2" type="ORF">LTRI10_LOCUS22781</name>
</gene>